<dbReference type="Proteomes" id="UP000824241">
    <property type="component" value="Unassembled WGS sequence"/>
</dbReference>
<evidence type="ECO:0000256" key="5">
    <source>
        <dbReference type="ARBA" id="ARBA00022692"/>
    </source>
</evidence>
<proteinExistence type="inferred from homology"/>
<evidence type="ECO:0000256" key="3">
    <source>
        <dbReference type="ARBA" id="ARBA00022448"/>
    </source>
</evidence>
<dbReference type="PANTHER" id="PTHR21716">
    <property type="entry name" value="TRANSMEMBRANE PROTEIN"/>
    <property type="match status" value="1"/>
</dbReference>
<evidence type="ECO:0000313" key="9">
    <source>
        <dbReference type="EMBL" id="HIR61848.1"/>
    </source>
</evidence>
<dbReference type="Pfam" id="PF01594">
    <property type="entry name" value="AI-2E_transport"/>
    <property type="match status" value="1"/>
</dbReference>
<reference evidence="9" key="1">
    <citation type="submission" date="2020-10" db="EMBL/GenBank/DDBJ databases">
        <authorList>
            <person name="Gilroy R."/>
        </authorList>
    </citation>
    <scope>NUCLEOTIDE SEQUENCE</scope>
    <source>
        <strain evidence="9">CHK189-12415</strain>
    </source>
</reference>
<keyword evidence="4" id="KW-1003">Cell membrane</keyword>
<dbReference type="PANTHER" id="PTHR21716:SF53">
    <property type="entry name" value="PERMEASE PERM-RELATED"/>
    <property type="match status" value="1"/>
</dbReference>
<keyword evidence="6 8" id="KW-1133">Transmembrane helix</keyword>
<feature type="transmembrane region" description="Helical" evidence="8">
    <location>
        <begin position="274"/>
        <end position="301"/>
    </location>
</feature>
<evidence type="ECO:0000256" key="2">
    <source>
        <dbReference type="ARBA" id="ARBA00009773"/>
    </source>
</evidence>
<reference evidence="9" key="2">
    <citation type="journal article" date="2021" name="PeerJ">
        <title>Extensive microbial diversity within the chicken gut microbiome revealed by metagenomics and culture.</title>
        <authorList>
            <person name="Gilroy R."/>
            <person name="Ravi A."/>
            <person name="Getino M."/>
            <person name="Pursley I."/>
            <person name="Horton D.L."/>
            <person name="Alikhan N.F."/>
            <person name="Baker D."/>
            <person name="Gharbi K."/>
            <person name="Hall N."/>
            <person name="Watson M."/>
            <person name="Adriaenssens E.M."/>
            <person name="Foster-Nyarko E."/>
            <person name="Jarju S."/>
            <person name="Secka A."/>
            <person name="Antonio M."/>
            <person name="Oren A."/>
            <person name="Chaudhuri R.R."/>
            <person name="La Ragione R."/>
            <person name="Hildebrand F."/>
            <person name="Pallen M.J."/>
        </authorList>
    </citation>
    <scope>NUCLEOTIDE SEQUENCE</scope>
    <source>
        <strain evidence="9">CHK189-12415</strain>
    </source>
</reference>
<comment type="caution">
    <text evidence="9">The sequence shown here is derived from an EMBL/GenBank/DDBJ whole genome shotgun (WGS) entry which is preliminary data.</text>
</comment>
<feature type="transmembrane region" description="Helical" evidence="8">
    <location>
        <begin position="12"/>
        <end position="35"/>
    </location>
</feature>
<feature type="non-terminal residue" evidence="9">
    <location>
        <position position="404"/>
    </location>
</feature>
<feature type="transmembrane region" description="Helical" evidence="8">
    <location>
        <begin position="86"/>
        <end position="109"/>
    </location>
</feature>
<comment type="similarity">
    <text evidence="2">Belongs to the autoinducer-2 exporter (AI-2E) (TC 2.A.86) family.</text>
</comment>
<evidence type="ECO:0000313" key="10">
    <source>
        <dbReference type="Proteomes" id="UP000824241"/>
    </source>
</evidence>
<feature type="transmembrane region" description="Helical" evidence="8">
    <location>
        <begin position="339"/>
        <end position="372"/>
    </location>
</feature>
<organism evidence="9 10">
    <name type="scientific">Candidatus Faecivivens stercoravium</name>
    <dbReference type="NCBI Taxonomy" id="2840803"/>
    <lineage>
        <taxon>Bacteria</taxon>
        <taxon>Bacillati</taxon>
        <taxon>Bacillota</taxon>
        <taxon>Clostridia</taxon>
        <taxon>Eubacteriales</taxon>
        <taxon>Oscillospiraceae</taxon>
        <taxon>Oscillospiraceae incertae sedis</taxon>
        <taxon>Candidatus Faecivivens</taxon>
    </lineage>
</organism>
<evidence type="ECO:0000256" key="7">
    <source>
        <dbReference type="ARBA" id="ARBA00023136"/>
    </source>
</evidence>
<feature type="transmembrane region" description="Helical" evidence="8">
    <location>
        <begin position="186"/>
        <end position="205"/>
    </location>
</feature>
<name>A0A9D1DZJ2_9FIRM</name>
<gene>
    <name evidence="9" type="ORF">IAB37_09770</name>
</gene>
<dbReference type="AlphaFoldDB" id="A0A9D1DZJ2"/>
<feature type="transmembrane region" description="Helical" evidence="8">
    <location>
        <begin position="308"/>
        <end position="327"/>
    </location>
</feature>
<dbReference type="InterPro" id="IPR002549">
    <property type="entry name" value="AI-2E-like"/>
</dbReference>
<keyword evidence="7 8" id="KW-0472">Membrane</keyword>
<accession>A0A9D1DZJ2</accession>
<comment type="subcellular location">
    <subcellularLocation>
        <location evidence="1">Cell membrane</location>
        <topology evidence="1">Multi-pass membrane protein</topology>
    </subcellularLocation>
</comment>
<dbReference type="EMBL" id="DVHA01000318">
    <property type="protein sequence ID" value="HIR61848.1"/>
    <property type="molecule type" value="Genomic_DNA"/>
</dbReference>
<dbReference type="GO" id="GO:0055085">
    <property type="term" value="P:transmembrane transport"/>
    <property type="evidence" value="ECO:0007669"/>
    <property type="project" value="TreeGrafter"/>
</dbReference>
<keyword evidence="3" id="KW-0813">Transport</keyword>
<feature type="transmembrane region" description="Helical" evidence="8">
    <location>
        <begin position="249"/>
        <end position="268"/>
    </location>
</feature>
<evidence type="ECO:0000256" key="8">
    <source>
        <dbReference type="SAM" id="Phobius"/>
    </source>
</evidence>
<keyword evidence="5 8" id="KW-0812">Transmembrane</keyword>
<sequence>MKKLPYNRQYAIISAYAFLVILASAVCVFCLINYQAVLDIAGKLLNILSPFIWGACLAYLLNPILKTAEKLLRWISRGKLSRRSSRSIGILITYICAIAILAVLLWIILPQLVESLRNLIPQITTWINSIPTLVNDLATKYNLDLNLLTQNDTITAIVTRMRQMVTDFASDLTSIIPQLLQLTSSLVGWVLNLLIIVILPVYLLASKELLYAHVKKAAYALLPRGGVDRLILLTHTANDIFSGFIIGKILDSAIVGSICFIGMALFNWPYAMLISVIVGITNIIPYFGPFIGAIPSILLLLIIDPRTAVMFTIFICILQQIDGNIIGPKILGNTTGLSAFWVIFSITLFSALLGPIGMIIGVPTFAVIYMLVREIAGWLLHRKGMAVATDAYASENEPIIHKEE</sequence>
<feature type="transmembrane region" description="Helical" evidence="8">
    <location>
        <begin position="47"/>
        <end position="65"/>
    </location>
</feature>
<evidence type="ECO:0000256" key="6">
    <source>
        <dbReference type="ARBA" id="ARBA00022989"/>
    </source>
</evidence>
<evidence type="ECO:0000256" key="4">
    <source>
        <dbReference type="ARBA" id="ARBA00022475"/>
    </source>
</evidence>
<dbReference type="GO" id="GO:0005886">
    <property type="term" value="C:plasma membrane"/>
    <property type="evidence" value="ECO:0007669"/>
    <property type="project" value="UniProtKB-SubCell"/>
</dbReference>
<protein>
    <submittedName>
        <fullName evidence="9">AI-2E family transporter</fullName>
    </submittedName>
</protein>
<evidence type="ECO:0000256" key="1">
    <source>
        <dbReference type="ARBA" id="ARBA00004651"/>
    </source>
</evidence>